<evidence type="ECO:0000256" key="3">
    <source>
        <dbReference type="ARBA" id="ARBA00004221"/>
    </source>
</evidence>
<keyword evidence="17" id="KW-0325">Glycoprotein</keyword>
<feature type="region of interest" description="Disordered" evidence="20">
    <location>
        <begin position="264"/>
        <end position="291"/>
    </location>
</feature>
<protein>
    <recommendedName>
        <fullName evidence="10">Podocalyxin</fullName>
    </recommendedName>
    <alternativeName>
        <fullName evidence="19">Podocalyxin-like protein 1</fullName>
    </alternativeName>
</protein>
<evidence type="ECO:0000256" key="7">
    <source>
        <dbReference type="ARBA" id="ARBA00004486"/>
    </source>
</evidence>
<feature type="region of interest" description="Disordered" evidence="20">
    <location>
        <begin position="387"/>
        <end position="651"/>
    </location>
</feature>
<keyword evidence="16 21" id="KW-0472">Membrane</keyword>
<dbReference type="GO" id="GO:0001726">
    <property type="term" value="C:ruffle"/>
    <property type="evidence" value="ECO:0007669"/>
    <property type="project" value="UniProtKB-SubCell"/>
</dbReference>
<evidence type="ECO:0000256" key="21">
    <source>
        <dbReference type="SAM" id="Phobius"/>
    </source>
</evidence>
<proteinExistence type="inferred from homology"/>
<dbReference type="GeneID" id="100754237"/>
<comment type="function">
    <text evidence="1">Involved in the regulation of both adhesion and cell morphology and cancer progression. Functions as an anti-adhesive molecule that maintains an open filtration pathway between neighboring foot processes in the podocyte by charge repulsion. Acts as a pro-adhesive molecule, enhancing the adherence of cells to immobilized ligands, increasing the rate of migration and cell-cell contacts in an integrin-dependent manner. Induces the formation of apical actin-dependent microvilli. Involved in the formation of a preapical plasma membrane subdomain to set up initial epithelial polarization and the apical lumen formation during renal tubulogenesis. Plays a role in cancer development and aggressiveness by inducing cell migration and invasion through its interaction with the actin-binding protein EZR. Affects EZR-dependent signaling events, leading to increased activities of the MAPK and PI3K pathways in cancer cells.</text>
</comment>
<dbReference type="CTD" id="5420"/>
<keyword evidence="18" id="KW-0966">Cell projection</keyword>
<feature type="region of interest" description="Disordered" evidence="20">
    <location>
        <begin position="304"/>
        <end position="356"/>
    </location>
</feature>
<feature type="compositionally biased region" description="Low complexity" evidence="20">
    <location>
        <begin position="523"/>
        <end position="540"/>
    </location>
</feature>
<keyword evidence="13" id="KW-0732">Signal</keyword>
<evidence type="ECO:0000256" key="15">
    <source>
        <dbReference type="ARBA" id="ARBA00022989"/>
    </source>
</evidence>
<dbReference type="GO" id="GO:0032534">
    <property type="term" value="P:regulation of microvillus assembly"/>
    <property type="evidence" value="ECO:0007669"/>
    <property type="project" value="TreeGrafter"/>
</dbReference>
<evidence type="ECO:0000256" key="8">
    <source>
        <dbReference type="ARBA" id="ARBA00004510"/>
    </source>
</evidence>
<dbReference type="GO" id="GO:0031528">
    <property type="term" value="C:microvillus membrane"/>
    <property type="evidence" value="ECO:0007669"/>
    <property type="project" value="TreeGrafter"/>
</dbReference>
<keyword evidence="12 21" id="KW-0812">Transmembrane</keyword>
<keyword evidence="14" id="KW-0130">Cell adhesion</keyword>
<evidence type="ECO:0000256" key="2">
    <source>
        <dbReference type="ARBA" id="ARBA00004105"/>
    </source>
</evidence>
<reference evidence="23" key="3">
    <citation type="submission" date="2025-08" db="UniProtKB">
        <authorList>
            <consortium name="RefSeq"/>
        </authorList>
    </citation>
    <scope>IDENTIFICATION</scope>
    <source>
        <strain evidence="23">17A/GY</strain>
        <tissue evidence="23">Liver</tissue>
    </source>
</reference>
<keyword evidence="22" id="KW-1185">Reference proteome</keyword>
<evidence type="ECO:0000256" key="19">
    <source>
        <dbReference type="ARBA" id="ARBA00031141"/>
    </source>
</evidence>
<reference evidence="22" key="2">
    <citation type="journal article" date="2020" name="Biotechnol. Bioeng.">
        <title>Chromosome-scale scaffolds for the Chinese hamster reference genome assembly to facilitate the study of the CHO epigenome.</title>
        <authorList>
            <person name="Hilliard W."/>
            <person name="MacDonald M."/>
            <person name="Lee K.H."/>
        </authorList>
    </citation>
    <scope>NUCLEOTIDE SEQUENCE [LARGE SCALE GENOMIC DNA]</scope>
    <source>
        <strain evidence="22">17A/GY</strain>
    </source>
</reference>
<comment type="similarity">
    <text evidence="9">Belongs to the podocalyxin family.</text>
</comment>
<accession>A0A9J7J8H9</accession>
<dbReference type="GO" id="GO:0030175">
    <property type="term" value="C:filopodium"/>
    <property type="evidence" value="ECO:0007669"/>
    <property type="project" value="UniProtKB-SubCell"/>
</dbReference>
<dbReference type="AlphaFoldDB" id="A0A9J7J8H9"/>
<dbReference type="RefSeq" id="XP_027247099.1">
    <property type="nucleotide sequence ID" value="XM_027391298.2"/>
</dbReference>
<dbReference type="Pfam" id="PF06365">
    <property type="entry name" value="CD34_antigen"/>
    <property type="match status" value="1"/>
</dbReference>
<evidence type="ECO:0000256" key="6">
    <source>
        <dbReference type="ARBA" id="ARBA00004479"/>
    </source>
</evidence>
<feature type="compositionally biased region" description="Polar residues" evidence="20">
    <location>
        <begin position="504"/>
        <end position="522"/>
    </location>
</feature>
<feature type="compositionally biased region" description="Low complexity" evidence="20">
    <location>
        <begin position="561"/>
        <end position="581"/>
    </location>
</feature>
<feature type="compositionally biased region" description="Polar residues" evidence="20">
    <location>
        <begin position="587"/>
        <end position="651"/>
    </location>
</feature>
<dbReference type="GO" id="GO:0007155">
    <property type="term" value="P:cell adhesion"/>
    <property type="evidence" value="ECO:0007669"/>
    <property type="project" value="UniProtKB-KW"/>
</dbReference>
<evidence type="ECO:0000256" key="10">
    <source>
        <dbReference type="ARBA" id="ARBA00017371"/>
    </source>
</evidence>
<name>A0A9J7J8H9_CRIGR</name>
<feature type="transmembrane region" description="Helical" evidence="21">
    <location>
        <begin position="777"/>
        <end position="800"/>
    </location>
</feature>
<evidence type="ECO:0000256" key="20">
    <source>
        <dbReference type="SAM" id="MobiDB-lite"/>
    </source>
</evidence>
<evidence type="ECO:0000256" key="5">
    <source>
        <dbReference type="ARBA" id="ARBA00004466"/>
    </source>
</evidence>
<evidence type="ECO:0000256" key="12">
    <source>
        <dbReference type="ARBA" id="ARBA00022692"/>
    </source>
</evidence>
<dbReference type="GO" id="GO:0022408">
    <property type="term" value="P:negative regulation of cell-cell adhesion"/>
    <property type="evidence" value="ECO:0007669"/>
    <property type="project" value="TreeGrafter"/>
</dbReference>
<comment type="subcellular location">
    <subcellularLocation>
        <location evidence="3">Apical cell membrane</location>
    </subcellularLocation>
    <subcellularLocation>
        <location evidence="7">Cell projection</location>
        <location evidence="7">Filopodium</location>
    </subcellularLocation>
    <subcellularLocation>
        <location evidence="8">Cell projection</location>
        <location evidence="8">Lamellipodium</location>
    </subcellularLocation>
    <subcellularLocation>
        <location evidence="2">Cell projection</location>
        <location evidence="2">Microvillus</location>
    </subcellularLocation>
    <subcellularLocation>
        <location evidence="5">Cell projection</location>
        <location evidence="5">Ruffle</location>
    </subcellularLocation>
    <subcellularLocation>
        <location evidence="4">Membrane raft</location>
    </subcellularLocation>
    <subcellularLocation>
        <location evidence="6">Membrane</location>
        <topology evidence="6">Single-pass type I membrane protein</topology>
    </subcellularLocation>
</comment>
<dbReference type="PANTHER" id="PTHR12067">
    <property type="entry name" value="PODOCALYXIN"/>
    <property type="match status" value="1"/>
</dbReference>
<evidence type="ECO:0000256" key="18">
    <source>
        <dbReference type="ARBA" id="ARBA00023273"/>
    </source>
</evidence>
<feature type="region of interest" description="Disordered" evidence="20">
    <location>
        <begin position="185"/>
        <end position="206"/>
    </location>
</feature>
<dbReference type="GO" id="GO:0033634">
    <property type="term" value="P:positive regulation of cell-cell adhesion mediated by integrin"/>
    <property type="evidence" value="ECO:0007669"/>
    <property type="project" value="TreeGrafter"/>
</dbReference>
<evidence type="ECO:0000313" key="23">
    <source>
        <dbReference type="RefSeq" id="XP_027247099.1"/>
    </source>
</evidence>
<dbReference type="PANTHER" id="PTHR12067:SF5">
    <property type="entry name" value="PODOCALYXIN"/>
    <property type="match status" value="1"/>
</dbReference>
<feature type="compositionally biased region" description="Polar residues" evidence="20">
    <location>
        <begin position="541"/>
        <end position="560"/>
    </location>
</feature>
<dbReference type="GO" id="GO:0045121">
    <property type="term" value="C:membrane raft"/>
    <property type="evidence" value="ECO:0007669"/>
    <property type="project" value="UniProtKB-SubCell"/>
</dbReference>
<evidence type="ECO:0000256" key="16">
    <source>
        <dbReference type="ARBA" id="ARBA00023136"/>
    </source>
</evidence>
<evidence type="ECO:0000256" key="9">
    <source>
        <dbReference type="ARBA" id="ARBA00007029"/>
    </source>
</evidence>
<dbReference type="InterPro" id="IPR013836">
    <property type="entry name" value="CD34/Podocalyxin"/>
</dbReference>
<dbReference type="GO" id="GO:0016324">
    <property type="term" value="C:apical plasma membrane"/>
    <property type="evidence" value="ECO:0007669"/>
    <property type="project" value="UniProtKB-SubCell"/>
</dbReference>
<evidence type="ECO:0000256" key="17">
    <source>
        <dbReference type="ARBA" id="ARBA00023180"/>
    </source>
</evidence>
<evidence type="ECO:0000313" key="22">
    <source>
        <dbReference type="Proteomes" id="UP001108280"/>
    </source>
</evidence>
<gene>
    <name evidence="23" type="primary">Podxl</name>
</gene>
<organism evidence="22 23">
    <name type="scientific">Cricetulus griseus</name>
    <name type="common">Chinese hamster</name>
    <name type="synonym">Cricetulus barabensis griseus</name>
    <dbReference type="NCBI Taxonomy" id="10029"/>
    <lineage>
        <taxon>Eukaryota</taxon>
        <taxon>Metazoa</taxon>
        <taxon>Chordata</taxon>
        <taxon>Craniata</taxon>
        <taxon>Vertebrata</taxon>
        <taxon>Euteleostomi</taxon>
        <taxon>Mammalia</taxon>
        <taxon>Eutheria</taxon>
        <taxon>Euarchontoglires</taxon>
        <taxon>Glires</taxon>
        <taxon>Rodentia</taxon>
        <taxon>Myomorpha</taxon>
        <taxon>Muroidea</taxon>
        <taxon>Cricetidae</taxon>
        <taxon>Cricetinae</taxon>
        <taxon>Cricetulus</taxon>
    </lineage>
</organism>
<dbReference type="KEGG" id="cge:100754237"/>
<reference evidence="22" key="1">
    <citation type="journal article" date="2018" name="Biotechnol. Bioeng.">
        <title>A reference genome of the Chinese hamster based on a hybrid assembly strategy.</title>
        <authorList>
            <person name="Rupp O."/>
            <person name="MacDonald M.L."/>
            <person name="Li S."/>
            <person name="Dhiman H."/>
            <person name="Polson S."/>
            <person name="Griep S."/>
            <person name="Heffner K."/>
            <person name="Hernandez I."/>
            <person name="Brinkrolf K."/>
            <person name="Jadhav V."/>
            <person name="Samoudi M."/>
            <person name="Hao H."/>
            <person name="Kingham B."/>
            <person name="Goesmann A."/>
            <person name="Betenbaugh M.J."/>
            <person name="Lewis N.E."/>
            <person name="Borth N."/>
            <person name="Lee K.H."/>
        </authorList>
    </citation>
    <scope>NUCLEOTIDE SEQUENCE [LARGE SCALE GENOMIC DNA]</scope>
    <source>
        <strain evidence="22">17A/GY</strain>
    </source>
</reference>
<evidence type="ECO:0000256" key="14">
    <source>
        <dbReference type="ARBA" id="ARBA00022889"/>
    </source>
</evidence>
<evidence type="ECO:0000256" key="11">
    <source>
        <dbReference type="ARBA" id="ARBA00022475"/>
    </source>
</evidence>
<sequence length="877" mass="91914">MSHNVPSLALPGHPQSYEPLLKGSHLQDVEPLTVFSMTLTLQVPGIQQKAQESTEQTCVEPTARERQRRCLAENDANSIITIKTIISTTNILTTIYTISTIVGIITIITITGEHITLRALSLQTGPAQHLGYPSQLDGLYVTRVHDGSDLVETTLTFLVSSAMLSAAPPPRALYPGVVEVPPSSGLQGLQPAKAPKPRKALGSGDKEGWVLSGTPRLWICAFVRGSQHYGGSRLTPCKSCAARPAAAPPDPAGAVGELLGEGAEASADGTGRESSQQRAQGRSRSDTARAAATFASRSWLRAPAQICGRQEGPPGRDSGLRGCRQASPSGADAPATQASDPVPAPQPPAPSAGARTAMGPSLALSALLLPLLLLLLLPPPSLCQDDGSDIGKSDANKTTSNPTISTATKTSTVLTETTAGTSVASTLSPAQPTTASSKGGTIPNRSPTPTSALTPGSSVNQSGDSNTAIPSGSQDEKTTIVTPSSNTGTTTDKGQPISGGKIDSASTTPASTQGSDQLTANASSSQPPTPLTTSKSSPASETNSTTSSHQPIATPSHTTESPSAVVSSSSDPTSSPSFPVSPRKPTTHTPLGTSKGTPPITSQIPGISTLPLSTPQQTTGSPVGTEIMSTTEEFPHSSSNLTSTAPQGPSTPSSVWIFRDYKLKCEAAIMPSEELLILNLTGASLCEGSPPDEKLVELLCHSVKASFKPAQDQCTLQVAPILESRAVAVKRVLIETKLSPEVVYERLKDKWDDLREAGVSNMMLGREGPPEANEDRFSLPLIITIVCMASFLLLVAALYGCCHQRISQRKDQQRLTEELQTVENGYHDNPTLEVMETPSEMQEKKVVNLNGELGDSWIVPLDNLTKDDLDEEEDTHL</sequence>
<keyword evidence="15 21" id="KW-1133">Transmembrane helix</keyword>
<dbReference type="Proteomes" id="UP001108280">
    <property type="component" value="Chromosome 1"/>
</dbReference>
<keyword evidence="11" id="KW-1003">Cell membrane</keyword>
<feature type="compositionally biased region" description="Polar residues" evidence="20">
    <location>
        <begin position="396"/>
        <end position="493"/>
    </location>
</feature>
<dbReference type="OrthoDB" id="9948358at2759"/>
<evidence type="ECO:0000256" key="4">
    <source>
        <dbReference type="ARBA" id="ARBA00004285"/>
    </source>
</evidence>
<evidence type="ECO:0000256" key="13">
    <source>
        <dbReference type="ARBA" id="ARBA00022729"/>
    </source>
</evidence>
<evidence type="ECO:0000256" key="1">
    <source>
        <dbReference type="ARBA" id="ARBA00003167"/>
    </source>
</evidence>
<dbReference type="GO" id="GO:0016477">
    <property type="term" value="P:cell migration"/>
    <property type="evidence" value="ECO:0007669"/>
    <property type="project" value="InterPro"/>
</dbReference>
<dbReference type="GO" id="GO:0030027">
    <property type="term" value="C:lamellipodium"/>
    <property type="evidence" value="ECO:0007669"/>
    <property type="project" value="UniProtKB-SubCell"/>
</dbReference>
<dbReference type="InterPro" id="IPR017403">
    <property type="entry name" value="PODXL"/>
</dbReference>